<comment type="caution">
    <text evidence="4">The sequence shown here is derived from an EMBL/GenBank/DDBJ whole genome shotgun (WGS) entry which is preliminary data.</text>
</comment>
<evidence type="ECO:0000259" key="3">
    <source>
        <dbReference type="PROSITE" id="PS50238"/>
    </source>
</evidence>
<dbReference type="PANTHER" id="PTHR14963">
    <property type="entry name" value="RHO GTPASE ACTIVATING PROTEIN 18,19-RELATED"/>
    <property type="match status" value="1"/>
</dbReference>
<protein>
    <recommendedName>
        <fullName evidence="3">Rho-GAP domain-containing protein</fullName>
    </recommendedName>
</protein>
<dbReference type="GO" id="GO:0005737">
    <property type="term" value="C:cytoplasm"/>
    <property type="evidence" value="ECO:0007669"/>
    <property type="project" value="TreeGrafter"/>
</dbReference>
<feature type="domain" description="Rho-GAP" evidence="3">
    <location>
        <begin position="120"/>
        <end position="314"/>
    </location>
</feature>
<dbReference type="InterPro" id="IPR000198">
    <property type="entry name" value="RhoGAP_dom"/>
</dbReference>
<keyword evidence="1" id="KW-0343">GTPase activation</keyword>
<keyword evidence="5" id="KW-1185">Reference proteome</keyword>
<dbReference type="PANTHER" id="PTHR14963:SF7">
    <property type="entry name" value="RHO GTPASE-ACTIVATING PROTEIN 19"/>
    <property type="match status" value="1"/>
</dbReference>
<dbReference type="EMBL" id="JAWDGP010006429">
    <property type="protein sequence ID" value="KAK3741359.1"/>
    <property type="molecule type" value="Genomic_DNA"/>
</dbReference>
<dbReference type="Gene3D" id="1.10.555.10">
    <property type="entry name" value="Rho GTPase activation protein"/>
    <property type="match status" value="1"/>
</dbReference>
<feature type="compositionally biased region" description="Low complexity" evidence="2">
    <location>
        <begin position="452"/>
        <end position="462"/>
    </location>
</feature>
<dbReference type="GO" id="GO:0005096">
    <property type="term" value="F:GTPase activator activity"/>
    <property type="evidence" value="ECO:0007669"/>
    <property type="project" value="UniProtKB-KW"/>
</dbReference>
<evidence type="ECO:0000256" key="1">
    <source>
        <dbReference type="ARBA" id="ARBA00022468"/>
    </source>
</evidence>
<dbReference type="SMART" id="SM00324">
    <property type="entry name" value="RhoGAP"/>
    <property type="match status" value="1"/>
</dbReference>
<evidence type="ECO:0000313" key="5">
    <source>
        <dbReference type="Proteomes" id="UP001283361"/>
    </source>
</evidence>
<evidence type="ECO:0000256" key="2">
    <source>
        <dbReference type="SAM" id="MobiDB-lite"/>
    </source>
</evidence>
<name>A0AAE1CX97_9GAST</name>
<evidence type="ECO:0000313" key="4">
    <source>
        <dbReference type="EMBL" id="KAK3741359.1"/>
    </source>
</evidence>
<dbReference type="AlphaFoldDB" id="A0AAE1CX97"/>
<sequence>MDNLSRRQWDYLEDKYISRTQKCVPDKFHEMCHMHLAFLLDLSGDKLERLLAPEDDCQSKRKLVLGNAVNVFKKKESSMPIKRSKRLNVLCRQMATVATRGQHLGKVSPEEKPPTGLFGAPITDEGVSLMLPLIRFLKSEQHVCMEGLFRKPGNRTRMNTLREALNLHGTATRLDPEVYSSYDVACLLKEFLRELPEPLLTDKHMEAHRQIQEMGKHASTLEELTRFAKKKLSALQLLMLLMPSPARKITLQVLCLLQQVSDCEETKMTPTTLGTIFAPIFFLNRKLDAQDMCTAVSKAEPSLAFMIEHAHLLFKAPVELVVDLANYWNSLKTGSPLSSEVSTNRKIKKSISGRTLNTNICYVDREASRCEDVASNTQAELDRLFAHVSSLPDTPHNMKIKKQLLKATTTPTPSSSSKRHVRSRSIGASIRKRLPALGRSRNKKEVSRLNGSSISSSSSSSSTDSKGVNYKNSDKVAVVHYRRIDKSPSKENPLRKRLDFCNLQKTMATPSLTDLLKSPAVSLTDEARDSSRQPRLRQKRHHSEDRVIECTPPKQECMEGQQASSDTPVADSSGPGTPVKNTSVLTFNHKLTTSTEYESHASAGSASNKTEVAPSVTDADSSTAVVTTPQCSSSASVLSVDSPHLNTACKINEGIKHTEMLEPCGSPDENKIQDAKDQCCELKAQKALESVRHRPGTPMSLVQTVDCPLTPTPGVFHKEKEITYIPQEALSKLPETWLHDRNDSLPKKLSRPCNAPGTPVMPRNVLRLAKCDTLETSI</sequence>
<gene>
    <name evidence="4" type="ORF">RRG08_034404</name>
</gene>
<feature type="region of interest" description="Disordered" evidence="2">
    <location>
        <begin position="519"/>
        <end position="582"/>
    </location>
</feature>
<feature type="compositionally biased region" description="Polar residues" evidence="2">
    <location>
        <begin position="596"/>
        <end position="610"/>
    </location>
</feature>
<dbReference type="GO" id="GO:0051056">
    <property type="term" value="P:regulation of small GTPase mediated signal transduction"/>
    <property type="evidence" value="ECO:0007669"/>
    <property type="project" value="TreeGrafter"/>
</dbReference>
<dbReference type="PROSITE" id="PS50238">
    <property type="entry name" value="RHOGAP"/>
    <property type="match status" value="1"/>
</dbReference>
<organism evidence="4 5">
    <name type="scientific">Elysia crispata</name>
    <name type="common">lettuce slug</name>
    <dbReference type="NCBI Taxonomy" id="231223"/>
    <lineage>
        <taxon>Eukaryota</taxon>
        <taxon>Metazoa</taxon>
        <taxon>Spiralia</taxon>
        <taxon>Lophotrochozoa</taxon>
        <taxon>Mollusca</taxon>
        <taxon>Gastropoda</taxon>
        <taxon>Heterobranchia</taxon>
        <taxon>Euthyneura</taxon>
        <taxon>Panpulmonata</taxon>
        <taxon>Sacoglossa</taxon>
        <taxon>Placobranchoidea</taxon>
        <taxon>Plakobranchidae</taxon>
        <taxon>Elysia</taxon>
    </lineage>
</organism>
<dbReference type="Pfam" id="PF00620">
    <property type="entry name" value="RhoGAP"/>
    <property type="match status" value="1"/>
</dbReference>
<dbReference type="GO" id="GO:0007165">
    <property type="term" value="P:signal transduction"/>
    <property type="evidence" value="ECO:0007669"/>
    <property type="project" value="InterPro"/>
</dbReference>
<accession>A0AAE1CX97</accession>
<dbReference type="Proteomes" id="UP001283361">
    <property type="component" value="Unassembled WGS sequence"/>
</dbReference>
<feature type="region of interest" description="Disordered" evidence="2">
    <location>
        <begin position="406"/>
        <end position="469"/>
    </location>
</feature>
<dbReference type="InterPro" id="IPR008936">
    <property type="entry name" value="Rho_GTPase_activation_prot"/>
</dbReference>
<reference evidence="4" key="1">
    <citation type="journal article" date="2023" name="G3 (Bethesda)">
        <title>A reference genome for the long-term kleptoplast-retaining sea slug Elysia crispata morphotype clarki.</title>
        <authorList>
            <person name="Eastman K.E."/>
            <person name="Pendleton A.L."/>
            <person name="Shaikh M.A."/>
            <person name="Suttiyut T."/>
            <person name="Ogas R."/>
            <person name="Tomko P."/>
            <person name="Gavelis G."/>
            <person name="Widhalm J.R."/>
            <person name="Wisecaver J.H."/>
        </authorList>
    </citation>
    <scope>NUCLEOTIDE SEQUENCE</scope>
    <source>
        <strain evidence="4">ECLA1</strain>
    </source>
</reference>
<proteinExistence type="predicted"/>
<dbReference type="SUPFAM" id="SSF48350">
    <property type="entry name" value="GTPase activation domain, GAP"/>
    <property type="match status" value="1"/>
</dbReference>
<feature type="region of interest" description="Disordered" evidence="2">
    <location>
        <begin position="596"/>
        <end position="616"/>
    </location>
</feature>